<dbReference type="Gene3D" id="3.40.30.10">
    <property type="entry name" value="Glutaredoxin"/>
    <property type="match status" value="1"/>
</dbReference>
<dbReference type="EMBL" id="CP025096">
    <property type="protein sequence ID" value="AUD01656.1"/>
    <property type="molecule type" value="Genomic_DNA"/>
</dbReference>
<evidence type="ECO:0000256" key="1">
    <source>
        <dbReference type="ARBA" id="ARBA00007198"/>
    </source>
</evidence>
<dbReference type="InterPro" id="IPR006504">
    <property type="entry name" value="Tscrpt_reg_Spx/MgsR"/>
</dbReference>
<dbReference type="Pfam" id="PF03960">
    <property type="entry name" value="ArsC"/>
    <property type="match status" value="1"/>
</dbReference>
<dbReference type="OrthoDB" id="9794155at2"/>
<evidence type="ECO:0000313" key="4">
    <source>
        <dbReference type="Proteomes" id="UP000232883"/>
    </source>
</evidence>
<evidence type="ECO:0000256" key="2">
    <source>
        <dbReference type="PROSITE-ProRule" id="PRU01282"/>
    </source>
</evidence>
<comment type="similarity">
    <text evidence="1 2">Belongs to the ArsC family.</text>
</comment>
<name>A0A2K8YVL5_9BACT</name>
<dbReference type="InterPro" id="IPR036249">
    <property type="entry name" value="Thioredoxin-like_sf"/>
</dbReference>
<dbReference type="NCBIfam" id="NF008107">
    <property type="entry name" value="PRK10853.1"/>
    <property type="match status" value="1"/>
</dbReference>
<gene>
    <name evidence="3" type="ORF">CWM47_07375</name>
</gene>
<dbReference type="Proteomes" id="UP000232883">
    <property type="component" value="Chromosome"/>
</dbReference>
<dbReference type="PROSITE" id="PS51353">
    <property type="entry name" value="ARSC"/>
    <property type="match status" value="1"/>
</dbReference>
<dbReference type="RefSeq" id="WP_100987377.1">
    <property type="nucleotide sequence ID" value="NZ_CP025096.1"/>
</dbReference>
<dbReference type="PANTHER" id="PTHR30041">
    <property type="entry name" value="ARSENATE REDUCTASE"/>
    <property type="match status" value="1"/>
</dbReference>
<dbReference type="KEGG" id="spir:CWM47_07375"/>
<keyword evidence="4" id="KW-1185">Reference proteome</keyword>
<proteinExistence type="inferred from homology"/>
<dbReference type="CDD" id="cd03035">
    <property type="entry name" value="ArsC_Yffb"/>
    <property type="match status" value="1"/>
</dbReference>
<dbReference type="SUPFAM" id="SSF52833">
    <property type="entry name" value="Thioredoxin-like"/>
    <property type="match status" value="1"/>
</dbReference>
<dbReference type="PANTHER" id="PTHR30041:SF8">
    <property type="entry name" value="PROTEIN YFFB"/>
    <property type="match status" value="1"/>
</dbReference>
<sequence length="123" mass="14037">MYTLYAIPNCDTVKKARVWLAQQAIDYQFHDYKKQGINQKTIENWLSQKPWEELVNRNGLTWKKLSDAEKPTDAAGAIALMIEKPSLIRRPLIEADGRIIALGFNADTYKETFSIQAGVLPIK</sequence>
<dbReference type="AlphaFoldDB" id="A0A2K8YVL5"/>
<protein>
    <submittedName>
        <fullName evidence="3">ArsC family reductase</fullName>
    </submittedName>
</protein>
<organism evidence="3 4">
    <name type="scientific">Spirosoma pollinicola</name>
    <dbReference type="NCBI Taxonomy" id="2057025"/>
    <lineage>
        <taxon>Bacteria</taxon>
        <taxon>Pseudomonadati</taxon>
        <taxon>Bacteroidota</taxon>
        <taxon>Cytophagia</taxon>
        <taxon>Cytophagales</taxon>
        <taxon>Cytophagaceae</taxon>
        <taxon>Spirosoma</taxon>
    </lineage>
</organism>
<dbReference type="InterPro" id="IPR006660">
    <property type="entry name" value="Arsenate_reductase-like"/>
</dbReference>
<reference evidence="3 4" key="1">
    <citation type="submission" date="2017-11" db="EMBL/GenBank/DDBJ databases">
        <title>Taxonomic description and genome sequences of Spirosoma HA7 sp. nov., isolated from pollen microhabitat of Corylus avellana.</title>
        <authorList>
            <person name="Ambika Manirajan B."/>
            <person name="Suarez C."/>
            <person name="Ratering S."/>
            <person name="Geissler-Plaum R."/>
            <person name="Cardinale M."/>
            <person name="Sylvia S."/>
        </authorList>
    </citation>
    <scope>NUCLEOTIDE SEQUENCE [LARGE SCALE GENOMIC DNA]</scope>
    <source>
        <strain evidence="3 4">HA7</strain>
    </source>
</reference>
<evidence type="ECO:0000313" key="3">
    <source>
        <dbReference type="EMBL" id="AUD01656.1"/>
    </source>
</evidence>
<accession>A0A2K8YVL5</accession>
<dbReference type="NCBIfam" id="TIGR01617">
    <property type="entry name" value="arsC_related"/>
    <property type="match status" value="1"/>
</dbReference>